<dbReference type="EMBL" id="SEYY01013698">
    <property type="protein sequence ID" value="KAB7500529.1"/>
    <property type="molecule type" value="Genomic_DNA"/>
</dbReference>
<evidence type="ECO:0000313" key="4">
    <source>
        <dbReference type="EMBL" id="KAB7500529.1"/>
    </source>
</evidence>
<sequence length="81" mass="8984">MSNRRNVLENKDKEKLKPAFTLKFHSNDVTSVDFTVRNLLATGSSGHRYGINCICFSPYGTKLASASTDGQTFIWDVKVGV</sequence>
<dbReference type="PROSITE" id="PS50294">
    <property type="entry name" value="WD_REPEATS_REGION"/>
    <property type="match status" value="1"/>
</dbReference>
<dbReference type="InterPro" id="IPR015943">
    <property type="entry name" value="WD40/YVTN_repeat-like_dom_sf"/>
</dbReference>
<dbReference type="SMART" id="SM00320">
    <property type="entry name" value="WD40"/>
    <property type="match status" value="1"/>
</dbReference>
<accession>A0A5N5T3E1</accession>
<name>A0A5N5T3E1_9CRUS</name>
<dbReference type="Gene3D" id="2.130.10.10">
    <property type="entry name" value="YVTN repeat-like/Quinoprotein amine dehydrogenase"/>
    <property type="match status" value="1"/>
</dbReference>
<gene>
    <name evidence="4" type="ORF">Anas_03475</name>
</gene>
<dbReference type="AlphaFoldDB" id="A0A5N5T3E1"/>
<comment type="caution">
    <text evidence="4">The sequence shown here is derived from an EMBL/GenBank/DDBJ whole genome shotgun (WGS) entry which is preliminary data.</text>
</comment>
<evidence type="ECO:0000256" key="3">
    <source>
        <dbReference type="PROSITE-ProRule" id="PRU00221"/>
    </source>
</evidence>
<dbReference type="InterPro" id="IPR011047">
    <property type="entry name" value="Quinoprotein_ADH-like_sf"/>
</dbReference>
<dbReference type="SUPFAM" id="SSF50998">
    <property type="entry name" value="Quinoprotein alcohol dehydrogenase-like"/>
    <property type="match status" value="1"/>
</dbReference>
<dbReference type="PROSITE" id="PS00678">
    <property type="entry name" value="WD_REPEATS_1"/>
    <property type="match status" value="1"/>
</dbReference>
<evidence type="ECO:0000313" key="5">
    <source>
        <dbReference type="Proteomes" id="UP000326759"/>
    </source>
</evidence>
<organism evidence="4 5">
    <name type="scientific">Armadillidium nasatum</name>
    <dbReference type="NCBI Taxonomy" id="96803"/>
    <lineage>
        <taxon>Eukaryota</taxon>
        <taxon>Metazoa</taxon>
        <taxon>Ecdysozoa</taxon>
        <taxon>Arthropoda</taxon>
        <taxon>Crustacea</taxon>
        <taxon>Multicrustacea</taxon>
        <taxon>Malacostraca</taxon>
        <taxon>Eumalacostraca</taxon>
        <taxon>Peracarida</taxon>
        <taxon>Isopoda</taxon>
        <taxon>Oniscidea</taxon>
        <taxon>Crinocheta</taxon>
        <taxon>Armadillidiidae</taxon>
        <taxon>Armadillidium</taxon>
    </lineage>
</organism>
<dbReference type="InterPro" id="IPR019775">
    <property type="entry name" value="WD40_repeat_CS"/>
</dbReference>
<keyword evidence="1 3" id="KW-0853">WD repeat</keyword>
<proteinExistence type="predicted"/>
<dbReference type="InterPro" id="IPR001680">
    <property type="entry name" value="WD40_rpt"/>
</dbReference>
<keyword evidence="2" id="KW-0677">Repeat</keyword>
<dbReference type="OrthoDB" id="10064100at2759"/>
<feature type="repeat" description="WD" evidence="3">
    <location>
        <begin position="44"/>
        <end position="81"/>
    </location>
</feature>
<reference evidence="4 5" key="1">
    <citation type="journal article" date="2019" name="PLoS Biol.">
        <title>Sex chromosomes control vertical transmission of feminizing Wolbachia symbionts in an isopod.</title>
        <authorList>
            <person name="Becking T."/>
            <person name="Chebbi M.A."/>
            <person name="Giraud I."/>
            <person name="Moumen B."/>
            <person name="Laverre T."/>
            <person name="Caubet Y."/>
            <person name="Peccoud J."/>
            <person name="Gilbert C."/>
            <person name="Cordaux R."/>
        </authorList>
    </citation>
    <scope>NUCLEOTIDE SEQUENCE [LARGE SCALE GENOMIC DNA]</scope>
    <source>
        <strain evidence="4">ANa2</strain>
        <tissue evidence="4">Whole body excluding digestive tract and cuticle</tissue>
    </source>
</reference>
<dbReference type="Proteomes" id="UP000326759">
    <property type="component" value="Unassembled WGS sequence"/>
</dbReference>
<keyword evidence="5" id="KW-1185">Reference proteome</keyword>
<evidence type="ECO:0000256" key="1">
    <source>
        <dbReference type="ARBA" id="ARBA00022574"/>
    </source>
</evidence>
<dbReference type="Pfam" id="PF00400">
    <property type="entry name" value="WD40"/>
    <property type="match status" value="2"/>
</dbReference>
<dbReference type="PROSITE" id="PS50082">
    <property type="entry name" value="WD_REPEATS_2"/>
    <property type="match status" value="1"/>
</dbReference>
<protein>
    <submittedName>
        <fullName evidence="4">Uncharacterized protein</fullName>
    </submittedName>
</protein>
<evidence type="ECO:0000256" key="2">
    <source>
        <dbReference type="ARBA" id="ARBA00022737"/>
    </source>
</evidence>